<dbReference type="GO" id="GO:0005874">
    <property type="term" value="C:microtubule"/>
    <property type="evidence" value="ECO:0007669"/>
    <property type="project" value="UniProtKB-KW"/>
</dbReference>
<dbReference type="InterPro" id="IPR006964">
    <property type="entry name" value="NUDE_dom"/>
</dbReference>
<feature type="compositionally biased region" description="Polar residues" evidence="8">
    <location>
        <begin position="532"/>
        <end position="548"/>
    </location>
</feature>
<feature type="compositionally biased region" description="Pro residues" evidence="8">
    <location>
        <begin position="353"/>
        <end position="362"/>
    </location>
</feature>
<dbReference type="Gene3D" id="6.10.250.1080">
    <property type="match status" value="1"/>
</dbReference>
<dbReference type="GO" id="GO:0000776">
    <property type="term" value="C:kinetochore"/>
    <property type="evidence" value="ECO:0007669"/>
    <property type="project" value="TreeGrafter"/>
</dbReference>
<evidence type="ECO:0000256" key="3">
    <source>
        <dbReference type="ARBA" id="ARBA00022490"/>
    </source>
</evidence>
<evidence type="ECO:0000256" key="8">
    <source>
        <dbReference type="SAM" id="MobiDB-lite"/>
    </source>
</evidence>
<feature type="region of interest" description="Disordered" evidence="8">
    <location>
        <begin position="419"/>
        <end position="586"/>
    </location>
</feature>
<dbReference type="OrthoDB" id="5877028at2759"/>
<dbReference type="Proteomes" id="UP000186601">
    <property type="component" value="Unassembled WGS sequence"/>
</dbReference>
<dbReference type="PANTHER" id="PTHR10921:SF1">
    <property type="entry name" value="NUCLEAR DISTRIBUTION PROTEIN NUDE HOMOLOG"/>
    <property type="match status" value="1"/>
</dbReference>
<name>A0A2R6NSP8_9APHY</name>
<dbReference type="GO" id="GO:0051642">
    <property type="term" value="P:centrosome localization"/>
    <property type="evidence" value="ECO:0007669"/>
    <property type="project" value="TreeGrafter"/>
</dbReference>
<comment type="similarity">
    <text evidence="2">Belongs to the nudE family.</text>
</comment>
<feature type="compositionally biased region" description="Low complexity" evidence="8">
    <location>
        <begin position="363"/>
        <end position="384"/>
    </location>
</feature>
<feature type="domain" description="NUDE" evidence="9">
    <location>
        <begin position="107"/>
        <end position="261"/>
    </location>
</feature>
<dbReference type="InterPro" id="IPR033494">
    <property type="entry name" value="NUDE"/>
</dbReference>
<feature type="compositionally biased region" description="Low complexity" evidence="8">
    <location>
        <begin position="449"/>
        <end position="467"/>
    </location>
</feature>
<dbReference type="GO" id="GO:0008017">
    <property type="term" value="F:microtubule binding"/>
    <property type="evidence" value="ECO:0007669"/>
    <property type="project" value="InterPro"/>
</dbReference>
<evidence type="ECO:0000256" key="1">
    <source>
        <dbReference type="ARBA" id="ARBA00004245"/>
    </source>
</evidence>
<organism evidence="10 11">
    <name type="scientific">Hermanssonia centrifuga</name>
    <dbReference type="NCBI Taxonomy" id="98765"/>
    <lineage>
        <taxon>Eukaryota</taxon>
        <taxon>Fungi</taxon>
        <taxon>Dikarya</taxon>
        <taxon>Basidiomycota</taxon>
        <taxon>Agaricomycotina</taxon>
        <taxon>Agaricomycetes</taxon>
        <taxon>Polyporales</taxon>
        <taxon>Meruliaceae</taxon>
        <taxon>Hermanssonia</taxon>
    </lineage>
</organism>
<keyword evidence="3" id="KW-0963">Cytoplasm</keyword>
<dbReference type="EMBL" id="MLYV02000872">
    <property type="protein sequence ID" value="PSR75931.1"/>
    <property type="molecule type" value="Genomic_DNA"/>
</dbReference>
<gene>
    <name evidence="10" type="ORF">PHLCEN_2v8845</name>
</gene>
<dbReference type="AlphaFoldDB" id="A0A2R6NSP8"/>
<keyword evidence="4" id="KW-0493">Microtubule</keyword>
<evidence type="ECO:0000256" key="7">
    <source>
        <dbReference type="SAM" id="Coils"/>
    </source>
</evidence>
<dbReference type="GO" id="GO:0000132">
    <property type="term" value="P:establishment of mitotic spindle orientation"/>
    <property type="evidence" value="ECO:0007669"/>
    <property type="project" value="TreeGrafter"/>
</dbReference>
<keyword evidence="5 7" id="KW-0175">Coiled coil</keyword>
<feature type="coiled-coil region" evidence="7">
    <location>
        <begin position="2"/>
        <end position="159"/>
    </location>
</feature>
<comment type="caution">
    <text evidence="10">The sequence shown here is derived from an EMBL/GenBank/DDBJ whole genome shotgun (WGS) entry which is preliminary data.</text>
</comment>
<feature type="compositionally biased region" description="Low complexity" evidence="8">
    <location>
        <begin position="291"/>
        <end position="311"/>
    </location>
</feature>
<proteinExistence type="inferred from homology"/>
<dbReference type="PANTHER" id="PTHR10921">
    <property type="entry name" value="NUCLEAR DISTRIBUTION PROTEIN NUDE HOMOLOG 1"/>
    <property type="match status" value="1"/>
</dbReference>
<evidence type="ECO:0000313" key="10">
    <source>
        <dbReference type="EMBL" id="PSR75931.1"/>
    </source>
</evidence>
<dbReference type="GO" id="GO:0007059">
    <property type="term" value="P:chromosome segregation"/>
    <property type="evidence" value="ECO:0007669"/>
    <property type="project" value="TreeGrafter"/>
</dbReference>
<evidence type="ECO:0000256" key="6">
    <source>
        <dbReference type="ARBA" id="ARBA00023212"/>
    </source>
</evidence>
<dbReference type="GO" id="GO:0005871">
    <property type="term" value="C:kinesin complex"/>
    <property type="evidence" value="ECO:0007669"/>
    <property type="project" value="TreeGrafter"/>
</dbReference>
<accession>A0A2R6NSP8</accession>
<evidence type="ECO:0000256" key="5">
    <source>
        <dbReference type="ARBA" id="ARBA00023054"/>
    </source>
</evidence>
<feature type="region of interest" description="Disordered" evidence="8">
    <location>
        <begin position="337"/>
        <end position="406"/>
    </location>
</feature>
<reference evidence="10 11" key="1">
    <citation type="submission" date="2018-02" db="EMBL/GenBank/DDBJ databases">
        <title>Genome sequence of the basidiomycete white-rot fungus Phlebia centrifuga.</title>
        <authorList>
            <person name="Granchi Z."/>
            <person name="Peng M."/>
            <person name="de Vries R.P."/>
            <person name="Hilden K."/>
            <person name="Makela M.R."/>
            <person name="Grigoriev I."/>
            <person name="Riley R."/>
        </authorList>
    </citation>
    <scope>NUCLEOTIDE SEQUENCE [LARGE SCALE GENOMIC DNA]</scope>
    <source>
        <strain evidence="10 11">FBCC195</strain>
    </source>
</reference>
<dbReference type="GO" id="GO:0047496">
    <property type="term" value="P:vesicle transport along microtubule"/>
    <property type="evidence" value="ECO:0007669"/>
    <property type="project" value="TreeGrafter"/>
</dbReference>
<evidence type="ECO:0000313" key="11">
    <source>
        <dbReference type="Proteomes" id="UP000186601"/>
    </source>
</evidence>
<keyword evidence="6" id="KW-0206">Cytoskeleton</keyword>
<feature type="compositionally biased region" description="Basic and acidic residues" evidence="8">
    <location>
        <begin position="425"/>
        <end position="434"/>
    </location>
</feature>
<evidence type="ECO:0000256" key="4">
    <source>
        <dbReference type="ARBA" id="ARBA00022701"/>
    </source>
</evidence>
<dbReference type="STRING" id="98765.A0A2R6NSP8"/>
<comment type="subcellular location">
    <subcellularLocation>
        <location evidence="1">Cytoplasm</location>
        <location evidence="1">Cytoskeleton</location>
    </subcellularLocation>
</comment>
<feature type="region of interest" description="Disordered" evidence="8">
    <location>
        <begin position="164"/>
        <end position="316"/>
    </location>
</feature>
<dbReference type="Pfam" id="PF04880">
    <property type="entry name" value="NUDE_C"/>
    <property type="match status" value="1"/>
</dbReference>
<evidence type="ECO:0000259" key="9">
    <source>
        <dbReference type="Pfam" id="PF04880"/>
    </source>
</evidence>
<dbReference type="GO" id="GO:0007020">
    <property type="term" value="P:microtubule nucleation"/>
    <property type="evidence" value="ECO:0007669"/>
    <property type="project" value="TreeGrafter"/>
</dbReference>
<feature type="compositionally biased region" description="Low complexity" evidence="8">
    <location>
        <begin position="486"/>
        <end position="512"/>
    </location>
</feature>
<keyword evidence="11" id="KW-1185">Reference proteome</keyword>
<sequence>MLAETRAELDEFQVSSKELEEELERELERTEKAQQDLQIKVSRAEHEKDDWKSKFMTLQTMHNTTTTSLQRELDTLRKEYQTIKIQLRDLEMGNDDLERNERAISSSLADVEQRYSRVLEEKILLEHELIDKANVEEEFQRLKDEFRDANEEIGVLREQLSAAHDRAPVEIPPSAAPSATSHCSDEEESLTSIPVPPELRLSDLTSPSPTSMKELPRIIGASHTMQHSTPSSSRSPSALHRSGLQRPTLTTSPTSIPPALARSSTIPFTHMTPTRTTPRTPLVKPPPPRNSTAMSTTSSTAGSVAAASTRSKGVQMVSEMRARVKVLEQKIHTRVPRIRMGSVTNRPVASPSAMPPPLPPKAGPSGAASSVASSSNSSLHSQSPDKTVTLKPRRQSLDREVVKSRTPVGDASGWVLIMEDSPSPVRDKEKELRRLSGPTAPSAFRPLTSSSMSPPSSSESRVPSALSQSHMPSGLRRPNSRLSDGRSSISTNATTSTASSIPTPISRPSTPTFLPVPTSGLYASTAGLKRSTGPSSGAYSQPKRSSLGSKEPLLYKPPPKLGSPSRAKRETYSGPTVKKSGDDFSDAQVKQVRGRAGSASLLFGRHGL</sequence>
<protein>
    <recommendedName>
        <fullName evidence="9">NUDE domain-containing protein</fullName>
    </recommendedName>
</protein>
<feature type="compositionally biased region" description="Low complexity" evidence="8">
    <location>
        <begin position="227"/>
        <end position="282"/>
    </location>
</feature>
<evidence type="ECO:0000256" key="2">
    <source>
        <dbReference type="ARBA" id="ARBA00007429"/>
    </source>
</evidence>